<keyword evidence="2 6" id="KW-0227">DNA damage</keyword>
<dbReference type="GO" id="GO:0000400">
    <property type="term" value="F:four-way junction DNA binding"/>
    <property type="evidence" value="ECO:0007669"/>
    <property type="project" value="UniProtKB-UniRule"/>
</dbReference>
<dbReference type="AlphaFoldDB" id="A0A562RRN7"/>
<dbReference type="EMBL" id="VLLC01000012">
    <property type="protein sequence ID" value="TWI71779.1"/>
    <property type="molecule type" value="Genomic_DNA"/>
</dbReference>
<keyword evidence="8" id="KW-0547">Nucleotide-binding</keyword>
<dbReference type="Gene3D" id="2.40.50.140">
    <property type="entry name" value="Nucleic acid-binding proteins"/>
    <property type="match status" value="1"/>
</dbReference>
<dbReference type="InterPro" id="IPR013849">
    <property type="entry name" value="DNA_helicase_Holl-junc_RuvA_I"/>
</dbReference>
<keyword evidence="1 6" id="KW-0963">Cytoplasm</keyword>
<comment type="caution">
    <text evidence="6">Lacks conserved residue(s) required for the propagation of feature annotation.</text>
</comment>
<protein>
    <recommendedName>
        <fullName evidence="6">Holliday junction branch migration complex subunit RuvA</fullName>
    </recommendedName>
</protein>
<name>A0A562RRN7_9BACT</name>
<dbReference type="InterPro" id="IPR012340">
    <property type="entry name" value="NA-bd_OB-fold"/>
</dbReference>
<dbReference type="InterPro" id="IPR000085">
    <property type="entry name" value="RuvA"/>
</dbReference>
<evidence type="ECO:0000313" key="8">
    <source>
        <dbReference type="EMBL" id="TWI71779.1"/>
    </source>
</evidence>
<keyword evidence="9" id="KW-1185">Reference proteome</keyword>
<dbReference type="GO" id="GO:0005524">
    <property type="term" value="F:ATP binding"/>
    <property type="evidence" value="ECO:0007669"/>
    <property type="project" value="InterPro"/>
</dbReference>
<dbReference type="InterPro" id="IPR010994">
    <property type="entry name" value="RuvA_2-like"/>
</dbReference>
<keyword evidence="5 6" id="KW-0234">DNA repair</keyword>
<proteinExistence type="inferred from homology"/>
<feature type="region of interest" description="Domain III" evidence="6">
    <location>
        <begin position="153"/>
        <end position="215"/>
    </location>
</feature>
<comment type="function">
    <text evidence="6">The RuvA-RuvB-RuvC complex processes Holliday junction (HJ) DNA during genetic recombination and DNA repair, while the RuvA-RuvB complex plays an important role in the rescue of blocked DNA replication forks via replication fork reversal (RFR). RuvA specifically binds to HJ cruciform DNA, conferring on it an open structure. The RuvB hexamer acts as an ATP-dependent pump, pulling dsDNA into and through the RuvAB complex. HJ branch migration allows RuvC to scan DNA until it finds its consensus sequence, where it cleaves and resolves the cruciform DNA.</text>
</comment>
<organism evidence="8 9">
    <name type="scientific">Desulfobotulus alkaliphilus</name>
    <dbReference type="NCBI Taxonomy" id="622671"/>
    <lineage>
        <taxon>Bacteria</taxon>
        <taxon>Pseudomonadati</taxon>
        <taxon>Thermodesulfobacteriota</taxon>
        <taxon>Desulfobacteria</taxon>
        <taxon>Desulfobacterales</taxon>
        <taxon>Desulfobacteraceae</taxon>
        <taxon>Desulfobotulus</taxon>
    </lineage>
</organism>
<reference evidence="8 9" key="1">
    <citation type="submission" date="2019-07" db="EMBL/GenBank/DDBJ databases">
        <title>Genome sequencing of 100 strains of the haloalkaliphilic chemolithoautotrophic sulfur-oxidizing bacterium Thioalkalivibrio.</title>
        <authorList>
            <person name="Muyzer G."/>
        </authorList>
    </citation>
    <scope>NUCLEOTIDE SEQUENCE [LARGE SCALE GENOMIC DNA]</scope>
    <source>
        <strain evidence="8 9">ASO4-4</strain>
    </source>
</reference>
<dbReference type="GO" id="GO:0006281">
    <property type="term" value="P:DNA repair"/>
    <property type="evidence" value="ECO:0007669"/>
    <property type="project" value="UniProtKB-UniRule"/>
</dbReference>
<dbReference type="GO" id="GO:0005737">
    <property type="term" value="C:cytoplasm"/>
    <property type="evidence" value="ECO:0007669"/>
    <property type="project" value="UniProtKB-SubCell"/>
</dbReference>
<dbReference type="Gene3D" id="1.10.150.20">
    <property type="entry name" value="5' to 3' exonuclease, C-terminal subdomain"/>
    <property type="match status" value="1"/>
</dbReference>
<keyword evidence="8" id="KW-0067">ATP-binding</keyword>
<evidence type="ECO:0000259" key="7">
    <source>
        <dbReference type="Pfam" id="PF01330"/>
    </source>
</evidence>
<evidence type="ECO:0000256" key="2">
    <source>
        <dbReference type="ARBA" id="ARBA00022763"/>
    </source>
</evidence>
<sequence>MIAYLEGTLFKMEEDRILLLVQQVGYEVFLPAVVLQALEGREPGTSLALHIYYHQTERQPRPILIGFHTEKEKEFFQIFLTVEDIGPVKAAKALTLSVGEIARLIEAADVKGLSALKGVGKRTAQKIVATLGGKVERFLDSPVKKDPETVGCSAVYAKDLIPVVVHVMTDQLGYKTVEAEKLIHSALKRCPEINSPENLLEEVLRSNMPGGSHGR</sequence>
<dbReference type="HAMAP" id="MF_00031">
    <property type="entry name" value="DNA_HJ_migration_RuvA"/>
    <property type="match status" value="1"/>
</dbReference>
<dbReference type="Pfam" id="PF01330">
    <property type="entry name" value="RuvA_N"/>
    <property type="match status" value="1"/>
</dbReference>
<evidence type="ECO:0000256" key="5">
    <source>
        <dbReference type="ARBA" id="ARBA00023204"/>
    </source>
</evidence>
<dbReference type="GO" id="GO:0009378">
    <property type="term" value="F:four-way junction helicase activity"/>
    <property type="evidence" value="ECO:0007669"/>
    <property type="project" value="InterPro"/>
</dbReference>
<comment type="caution">
    <text evidence="8">The sequence shown here is derived from an EMBL/GenBank/DDBJ whole genome shotgun (WGS) entry which is preliminary data.</text>
</comment>
<dbReference type="OrthoDB" id="5293449at2"/>
<comment type="domain">
    <text evidence="6">Has three domains with a flexible linker between the domains II and III and assumes an 'L' shape. Domain III is highly mobile and contacts RuvB.</text>
</comment>
<feature type="domain" description="DNA helicase Holliday junction RuvA type" evidence="7">
    <location>
        <begin position="1"/>
        <end position="59"/>
    </location>
</feature>
<comment type="similarity">
    <text evidence="6">Belongs to the RuvA family.</text>
</comment>
<dbReference type="GO" id="GO:0048476">
    <property type="term" value="C:Holliday junction resolvase complex"/>
    <property type="evidence" value="ECO:0007669"/>
    <property type="project" value="UniProtKB-UniRule"/>
</dbReference>
<evidence type="ECO:0000256" key="4">
    <source>
        <dbReference type="ARBA" id="ARBA00023172"/>
    </source>
</evidence>
<keyword evidence="8" id="KW-0378">Hydrolase</keyword>
<evidence type="ECO:0000256" key="1">
    <source>
        <dbReference type="ARBA" id="ARBA00022490"/>
    </source>
</evidence>
<dbReference type="SUPFAM" id="SSF50249">
    <property type="entry name" value="Nucleic acid-binding proteins"/>
    <property type="match status" value="1"/>
</dbReference>
<evidence type="ECO:0000313" key="9">
    <source>
        <dbReference type="Proteomes" id="UP000318307"/>
    </source>
</evidence>
<keyword evidence="8" id="KW-0347">Helicase</keyword>
<dbReference type="RefSeq" id="WP_144684656.1">
    <property type="nucleotide sequence ID" value="NZ_VLLC01000012.1"/>
</dbReference>
<keyword evidence="3 6" id="KW-0238">DNA-binding</keyword>
<dbReference type="SUPFAM" id="SSF47781">
    <property type="entry name" value="RuvA domain 2-like"/>
    <property type="match status" value="1"/>
</dbReference>
<evidence type="ECO:0000256" key="6">
    <source>
        <dbReference type="HAMAP-Rule" id="MF_00031"/>
    </source>
</evidence>
<keyword evidence="4 6" id="KW-0233">DNA recombination</keyword>
<evidence type="ECO:0000256" key="3">
    <source>
        <dbReference type="ARBA" id="ARBA00023125"/>
    </source>
</evidence>
<dbReference type="GO" id="GO:0006310">
    <property type="term" value="P:DNA recombination"/>
    <property type="evidence" value="ECO:0007669"/>
    <property type="project" value="UniProtKB-UniRule"/>
</dbReference>
<comment type="subcellular location">
    <subcellularLocation>
        <location evidence="6">Cytoplasm</location>
    </subcellularLocation>
</comment>
<gene>
    <name evidence="6" type="primary">ruvA</name>
    <name evidence="8" type="ORF">LZ24_01795</name>
</gene>
<dbReference type="Pfam" id="PF14520">
    <property type="entry name" value="HHH_5"/>
    <property type="match status" value="1"/>
</dbReference>
<comment type="subunit">
    <text evidence="6">Homotetramer. Forms an RuvA(8)-RuvB(12)-Holliday junction (HJ) complex. HJ DNA is sandwiched between 2 RuvA tetramers; dsDNA enters through RuvA and exits via RuvB. An RuvB hexamer assembles on each DNA strand where it exits the tetramer. Each RuvB hexamer is contacted by two RuvA subunits (via domain III) on 2 adjacent RuvB subunits; this complex drives branch migration. In the full resolvosome a probable DNA-RuvA(4)-RuvB(12)-RuvC(2) complex forms which resolves the HJ.</text>
</comment>
<dbReference type="NCBIfam" id="TIGR00084">
    <property type="entry name" value="ruvA"/>
    <property type="match status" value="1"/>
</dbReference>
<dbReference type="Proteomes" id="UP000318307">
    <property type="component" value="Unassembled WGS sequence"/>
</dbReference>
<accession>A0A562RRN7</accession>